<evidence type="ECO:0000313" key="2">
    <source>
        <dbReference type="EMBL" id="VEU33515.1"/>
    </source>
</evidence>
<dbReference type="EMBL" id="CAACVS010000002">
    <property type="protein sequence ID" value="VEU33515.1"/>
    <property type="molecule type" value="Genomic_DNA"/>
</dbReference>
<dbReference type="Proteomes" id="UP000291116">
    <property type="component" value="Unassembled WGS sequence"/>
</dbReference>
<accession>A0A448YUQ6</accession>
<dbReference type="OrthoDB" id="48984at2759"/>
<keyword evidence="3" id="KW-1185">Reference proteome</keyword>
<evidence type="ECO:0000313" key="3">
    <source>
        <dbReference type="Proteomes" id="UP000291116"/>
    </source>
</evidence>
<organism evidence="2 3">
    <name type="scientific">Pseudo-nitzschia multistriata</name>
    <dbReference type="NCBI Taxonomy" id="183589"/>
    <lineage>
        <taxon>Eukaryota</taxon>
        <taxon>Sar</taxon>
        <taxon>Stramenopiles</taxon>
        <taxon>Ochrophyta</taxon>
        <taxon>Bacillariophyta</taxon>
        <taxon>Bacillariophyceae</taxon>
        <taxon>Bacillariophycidae</taxon>
        <taxon>Bacillariales</taxon>
        <taxon>Bacillariaceae</taxon>
        <taxon>Pseudo-nitzschia</taxon>
    </lineage>
</organism>
<evidence type="ECO:0000256" key="1">
    <source>
        <dbReference type="SAM" id="MobiDB-lite"/>
    </source>
</evidence>
<reference evidence="2 3" key="1">
    <citation type="submission" date="2019-01" db="EMBL/GenBank/DDBJ databases">
        <authorList>
            <person name="Ferrante I. M."/>
        </authorList>
    </citation>
    <scope>NUCLEOTIDE SEQUENCE [LARGE SCALE GENOMIC DNA]</scope>
    <source>
        <strain evidence="2 3">B856</strain>
    </source>
</reference>
<protein>
    <submittedName>
        <fullName evidence="2">Uncharacterized protein</fullName>
    </submittedName>
</protein>
<name>A0A448YUQ6_9STRA</name>
<proteinExistence type="predicted"/>
<sequence>MSNKNAEVSKSEESFSWTRDGKILSKNLLYTPLVAYQKALLIEEPSTSTKTEYHPSHYMLSRKSVPKSLQESSLVSLFHSVSCDYHRNRAGVNDAKNNGSRPMGLSDIEEKIRQRAIALIGGGINSSISVSQKPPRSKKRRQRSWEEKNDVLDRFSSSSGASKLADVVPFLERLNAAWNEYIWELLVRDRISIDSRNVTGDTAKEIRSELSRLTWPRIDSKILHSSNVSSRNAKEGIFHHPFEIIGSHVQIKSCKSHRSWSGRFGVVVGETTNTYRIAGFVCRKNKKRARRKKSDTIKARKVGTSDTNYGNSEVEALALEQNASHDFKEKRNDKADSGVGGSDALRVEVFLLPKLGSSFQLIIPLPFNQAKQKNANESKTVDTDCSVIPDSIISVPTEAIGISITEPSQAM</sequence>
<gene>
    <name evidence="2" type="ORF">PSNMU_V1.4_AUG-EV-PASAV3_0000600</name>
</gene>
<feature type="region of interest" description="Disordered" evidence="1">
    <location>
        <begin position="127"/>
        <end position="146"/>
    </location>
</feature>
<dbReference type="AlphaFoldDB" id="A0A448YUQ6"/>